<dbReference type="InterPro" id="IPR017871">
    <property type="entry name" value="ABC_transporter-like_CS"/>
</dbReference>
<protein>
    <submittedName>
        <fullName evidence="4">ABC-2 type transport system ATP-binding protein</fullName>
    </submittedName>
</protein>
<proteinExistence type="predicted"/>
<dbReference type="PANTHER" id="PTHR43582">
    <property type="entry name" value="LINEARMYCIN RESISTANCE ATP-BINDING PROTEIN LNRL"/>
    <property type="match status" value="1"/>
</dbReference>
<dbReference type="Gene3D" id="3.40.50.300">
    <property type="entry name" value="P-loop containing nucleotide triphosphate hydrolases"/>
    <property type="match status" value="1"/>
</dbReference>
<keyword evidence="2 4" id="KW-0067">ATP-binding</keyword>
<dbReference type="Pfam" id="PF00005">
    <property type="entry name" value="ABC_tran"/>
    <property type="match status" value="1"/>
</dbReference>
<name>A0A3M0CR47_9PROT</name>
<feature type="domain" description="ABC transporter" evidence="3">
    <location>
        <begin position="33"/>
        <end position="254"/>
    </location>
</feature>
<dbReference type="InParanoid" id="A0A3M0CR47"/>
<dbReference type="OrthoDB" id="9782163at2"/>
<dbReference type="RefSeq" id="WP_147453437.1">
    <property type="nucleotide sequence ID" value="NZ_REFR01000009.1"/>
</dbReference>
<dbReference type="InterPro" id="IPR003439">
    <property type="entry name" value="ABC_transporter-like_ATP-bd"/>
</dbReference>
<dbReference type="EMBL" id="REFR01000009">
    <property type="protein sequence ID" value="RMB11958.1"/>
    <property type="molecule type" value="Genomic_DNA"/>
</dbReference>
<evidence type="ECO:0000313" key="4">
    <source>
        <dbReference type="EMBL" id="RMB11958.1"/>
    </source>
</evidence>
<dbReference type="AlphaFoldDB" id="A0A3M0CR47"/>
<dbReference type="InterPro" id="IPR027417">
    <property type="entry name" value="P-loop_NTPase"/>
</dbReference>
<accession>A0A3M0CR47</accession>
<gene>
    <name evidence="4" type="ORF">BXY39_0446</name>
</gene>
<evidence type="ECO:0000256" key="2">
    <source>
        <dbReference type="ARBA" id="ARBA00022840"/>
    </source>
</evidence>
<dbReference type="Proteomes" id="UP000271227">
    <property type="component" value="Unassembled WGS sequence"/>
</dbReference>
<keyword evidence="1" id="KW-0547">Nucleotide-binding</keyword>
<dbReference type="GO" id="GO:0005524">
    <property type="term" value="F:ATP binding"/>
    <property type="evidence" value="ECO:0007669"/>
    <property type="project" value="UniProtKB-KW"/>
</dbReference>
<evidence type="ECO:0000256" key="1">
    <source>
        <dbReference type="ARBA" id="ARBA00022741"/>
    </source>
</evidence>
<organism evidence="4 5">
    <name type="scientific">Eilatimonas milleporae</name>
    <dbReference type="NCBI Taxonomy" id="911205"/>
    <lineage>
        <taxon>Bacteria</taxon>
        <taxon>Pseudomonadati</taxon>
        <taxon>Pseudomonadota</taxon>
        <taxon>Alphaproteobacteria</taxon>
        <taxon>Kordiimonadales</taxon>
        <taxon>Kordiimonadaceae</taxon>
        <taxon>Eilatimonas</taxon>
    </lineage>
</organism>
<dbReference type="PROSITE" id="PS00211">
    <property type="entry name" value="ABC_TRANSPORTER_1"/>
    <property type="match status" value="1"/>
</dbReference>
<dbReference type="SUPFAM" id="SSF52540">
    <property type="entry name" value="P-loop containing nucleoside triphosphate hydrolases"/>
    <property type="match status" value="1"/>
</dbReference>
<evidence type="ECO:0000259" key="3">
    <source>
        <dbReference type="PROSITE" id="PS50893"/>
    </source>
</evidence>
<keyword evidence="5" id="KW-1185">Reference proteome</keyword>
<dbReference type="PROSITE" id="PS50893">
    <property type="entry name" value="ABC_TRANSPORTER_2"/>
    <property type="match status" value="1"/>
</dbReference>
<dbReference type="InterPro" id="IPR003593">
    <property type="entry name" value="AAA+_ATPase"/>
</dbReference>
<sequence>MKKRKAVPAGAAGRDGRAMTVMDNIAEGAVTAVMLADFSFGYTPNELTLDRLTLSITEGETVALIGSNGSGKSTLLKCMGGLLERSGRTSIRVNGTIGFLPQDNWLDPYATGRAMLQLQARLGGTVLNWRDSAFVDWLENLGTAPLLNKRVMTMSGGQQRRLALAAALISRPDILLMDEPTNDLDAQARTELWAHLSRSSPWRPKTVIFISHDFDEVSARATRVLALKQGRIAADGSPQALIADVGEITMILESQTVETDWPTLLAALPAARTLRVNASQYRLFLDGPVAEDRLSAAFHASAAASVQLSIRPADLSDYYFLRLDPPAQTKRDGETV</sequence>
<dbReference type="PANTHER" id="PTHR43582:SF2">
    <property type="entry name" value="LINEARMYCIN RESISTANCE ATP-BINDING PROTEIN LNRL"/>
    <property type="match status" value="1"/>
</dbReference>
<evidence type="ECO:0000313" key="5">
    <source>
        <dbReference type="Proteomes" id="UP000271227"/>
    </source>
</evidence>
<reference evidence="4 5" key="1">
    <citation type="submission" date="2018-10" db="EMBL/GenBank/DDBJ databases">
        <title>Genomic Encyclopedia of Archaeal and Bacterial Type Strains, Phase II (KMG-II): from individual species to whole genera.</title>
        <authorList>
            <person name="Goeker M."/>
        </authorList>
    </citation>
    <scope>NUCLEOTIDE SEQUENCE [LARGE SCALE GENOMIC DNA]</scope>
    <source>
        <strain evidence="4 5">DSM 25217</strain>
    </source>
</reference>
<dbReference type="GO" id="GO:0016887">
    <property type="term" value="F:ATP hydrolysis activity"/>
    <property type="evidence" value="ECO:0007669"/>
    <property type="project" value="InterPro"/>
</dbReference>
<dbReference type="SMART" id="SM00382">
    <property type="entry name" value="AAA"/>
    <property type="match status" value="1"/>
</dbReference>
<comment type="caution">
    <text evidence="4">The sequence shown here is derived from an EMBL/GenBank/DDBJ whole genome shotgun (WGS) entry which is preliminary data.</text>
</comment>